<organism evidence="12 13">
    <name type="scientific">Vibrio marisflavi CECT 7928</name>
    <dbReference type="NCBI Taxonomy" id="634439"/>
    <lineage>
        <taxon>Bacteria</taxon>
        <taxon>Pseudomonadati</taxon>
        <taxon>Pseudomonadota</taxon>
        <taxon>Gammaproteobacteria</taxon>
        <taxon>Vibrionales</taxon>
        <taxon>Vibrionaceae</taxon>
        <taxon>Vibrio</taxon>
    </lineage>
</organism>
<feature type="binding site" evidence="8">
    <location>
        <position position="106"/>
    </location>
    <ligand>
        <name>Mg(2+)</name>
        <dbReference type="ChEBI" id="CHEBI:18420"/>
        <label>2</label>
    </ligand>
</feature>
<keyword evidence="5 8" id="KW-0799">Topoisomerase</keyword>
<keyword evidence="4 8" id="KW-0460">Magnesium</keyword>
<evidence type="ECO:0000259" key="11">
    <source>
        <dbReference type="PROSITE" id="PS52039"/>
    </source>
</evidence>
<dbReference type="GO" id="GO:0003917">
    <property type="term" value="F:DNA topoisomerase type I (single strand cut, ATP-independent) activity"/>
    <property type="evidence" value="ECO:0007669"/>
    <property type="project" value="UniProtKB-EC"/>
</dbReference>
<dbReference type="PANTHER" id="PTHR11390:SF21">
    <property type="entry name" value="DNA TOPOISOMERASE 3-ALPHA"/>
    <property type="match status" value="1"/>
</dbReference>
<gene>
    <name evidence="8 12" type="primary">topB</name>
    <name evidence="12" type="ORF">VMF7928_01979</name>
</gene>
<proteinExistence type="inferred from homology"/>
<feature type="domain" description="Topo IA-type catalytic" evidence="11">
    <location>
        <begin position="156"/>
        <end position="609"/>
    </location>
</feature>
<feature type="site" description="Interaction with DNA" evidence="8">
    <location>
        <position position="334"/>
    </location>
</feature>
<dbReference type="PRINTS" id="PR00417">
    <property type="entry name" value="PRTPISMRASEI"/>
</dbReference>
<sequence length="643" mass="72594">MTRLFIAEKPSLGRAIAAALPNPQKKDQGFIRCGNGDVVTWCIGHLLEQVEPDAYDERYKKWNINDLPIIPPQWQLRPRKTSSKQLTVIRKLLKESSTIVHAGDPDREGQLLVDEVIDYCKVSKAKKENIQRLLISDLNLPAVKRALDGMRSNREFVPLSVSALARSRADWLYGMNMSRAFTLLGQRAGYQGVLSVGRVQTPVLGLVVRRDEEIENFVAKDYFTLHALIPYQSEHSSFDIRAKWQPSEACRPWQDEEGRVLNRKLVENVASRIADQPATVMESEHKKTKQQPLLPYSLSALQIDAAKRFSMSAQLVLDTCQSLYEKHKLITYPRSDCRYLPSEHYAQASSVVGAIFGSSKELSESGANADLRLKSKAWNDKKVDAHHAIIPTPKTKPVETLSANEAKVYQLIARQYLMQFFPAAIYAESKLVFDIAGGKFVARGKQLFSSGWRTLLGKQVEETDDTVDKVPALEKGTQLICREGEIKDCKTEPPRHFTESTLLLAMTGISRYVEDKELKKILKETDGLGTEATRAGILDTLFKRQLLSRQGKSIISTEAGRGLIHALPMESTLPDLTAHWEHQLQAMAERDQPYQPFMDTLVERVTELMTQAKTSPLPESLRHLPQVKRPAFKKKRRAKASRK</sequence>
<evidence type="ECO:0000256" key="1">
    <source>
        <dbReference type="ARBA" id="ARBA00000213"/>
    </source>
</evidence>
<evidence type="ECO:0000256" key="2">
    <source>
        <dbReference type="ARBA" id="ARBA00009446"/>
    </source>
</evidence>
<dbReference type="RefSeq" id="WP_237361298.1">
    <property type="nucleotide sequence ID" value="NZ_CAKLDM010000002.1"/>
</dbReference>
<dbReference type="InterPro" id="IPR005738">
    <property type="entry name" value="TopoIII"/>
</dbReference>
<comment type="catalytic activity">
    <reaction evidence="1 8">
        <text>ATP-independent breakage of single-stranded DNA, followed by passage and rejoining.</text>
        <dbReference type="EC" id="5.6.2.1"/>
    </reaction>
</comment>
<dbReference type="InterPro" id="IPR013826">
    <property type="entry name" value="Topo_IA_cen_sub3"/>
</dbReference>
<dbReference type="EC" id="5.6.2.1" evidence="8"/>
<evidence type="ECO:0000256" key="5">
    <source>
        <dbReference type="ARBA" id="ARBA00023029"/>
    </source>
</evidence>
<evidence type="ECO:0000256" key="7">
    <source>
        <dbReference type="ARBA" id="ARBA00023235"/>
    </source>
</evidence>
<dbReference type="Gene3D" id="2.70.20.10">
    <property type="entry name" value="Topoisomerase I, domain 3"/>
    <property type="match status" value="1"/>
</dbReference>
<keyword evidence="6 8" id="KW-0238">DNA-binding</keyword>
<feature type="site" description="Interaction with DNA" evidence="8">
    <location>
        <position position="171"/>
    </location>
</feature>
<keyword evidence="3 8" id="KW-0479">Metal-binding</keyword>
<feature type="binding site" evidence="8">
    <location>
        <position position="104"/>
    </location>
    <ligand>
        <name>Mg(2+)</name>
        <dbReference type="ChEBI" id="CHEBI:18420"/>
        <label>2</label>
    </ligand>
</feature>
<dbReference type="SMART" id="SM00493">
    <property type="entry name" value="TOPRIM"/>
    <property type="match status" value="1"/>
</dbReference>
<dbReference type="InterPro" id="IPR013497">
    <property type="entry name" value="Topo_IA_cen"/>
</dbReference>
<reference evidence="12" key="1">
    <citation type="submission" date="2021-11" db="EMBL/GenBank/DDBJ databases">
        <authorList>
            <person name="Rodrigo-Torres L."/>
            <person name="Arahal R. D."/>
            <person name="Lucena T."/>
        </authorList>
    </citation>
    <scope>NUCLEOTIDE SEQUENCE</scope>
    <source>
        <strain evidence="12">CECT 7928</strain>
    </source>
</reference>
<dbReference type="NCBIfam" id="TIGR01056">
    <property type="entry name" value="topB"/>
    <property type="match status" value="1"/>
</dbReference>
<comment type="cofactor">
    <cofactor evidence="8">
        <name>Mg(2+)</name>
        <dbReference type="ChEBI" id="CHEBI:18420"/>
    </cofactor>
    <text evidence="8">Binds two Mg(2+) per subunit.</text>
</comment>
<keyword evidence="7 8" id="KW-0413">Isomerase</keyword>
<dbReference type="InterPro" id="IPR013824">
    <property type="entry name" value="Topo_IA_cen_sub1"/>
</dbReference>
<comment type="function">
    <text evidence="8">Releases the supercoiling and torsional tension of DNA, which is introduced during the DNA replication and transcription, by transiently cleaving and rejoining one strand of the DNA duplex. Introduces a single-strand break via transesterification at a target site in duplex DNA. The scissile phosphodiester is attacked by the catalytic tyrosine of the enzyme, resulting in the formation of a DNA-(5'-phosphotyrosyl)-enzyme intermediate and the expulsion of a 3'-OH DNA strand. The free DNA strand then undergoes passage around the unbroken strand, thus removing DNA supercoils. Finally, in the religation step, the DNA 3'-OH attacks the covalent intermediate to expel the active-site tyrosine and restore the DNA phosphodiester backbone.</text>
</comment>
<evidence type="ECO:0000256" key="4">
    <source>
        <dbReference type="ARBA" id="ARBA00022842"/>
    </source>
</evidence>
<keyword evidence="13" id="KW-1185">Reference proteome</keyword>
<feature type="region of interest" description="Disordered" evidence="9">
    <location>
        <begin position="613"/>
        <end position="643"/>
    </location>
</feature>
<feature type="site" description="Interaction with DNA" evidence="8">
    <location>
        <position position="179"/>
    </location>
</feature>
<evidence type="ECO:0000259" key="10">
    <source>
        <dbReference type="PROSITE" id="PS50880"/>
    </source>
</evidence>
<evidence type="ECO:0000313" key="12">
    <source>
        <dbReference type="EMBL" id="CAH0539211.1"/>
    </source>
</evidence>
<dbReference type="InterPro" id="IPR034144">
    <property type="entry name" value="TOPRIM_TopoIII"/>
</dbReference>
<dbReference type="Pfam" id="PF01131">
    <property type="entry name" value="Topoisom_bac"/>
    <property type="match status" value="1"/>
</dbReference>
<feature type="region of interest" description="Interaction with DNA" evidence="8">
    <location>
        <begin position="195"/>
        <end position="200"/>
    </location>
</feature>
<evidence type="ECO:0000256" key="9">
    <source>
        <dbReference type="SAM" id="MobiDB-lite"/>
    </source>
</evidence>
<dbReference type="PROSITE" id="PS52039">
    <property type="entry name" value="TOPO_IA_2"/>
    <property type="match status" value="1"/>
</dbReference>
<feature type="binding site" evidence="8">
    <location>
        <position position="104"/>
    </location>
    <ligand>
        <name>Mg(2+)</name>
        <dbReference type="ChEBI" id="CHEBI:18420"/>
        <label>1</label>
        <note>catalytic</note>
    </ligand>
</feature>
<comment type="caution">
    <text evidence="8">Lacks conserved residue(s) required for the propagation of feature annotation.</text>
</comment>
<dbReference type="InterPro" id="IPR006171">
    <property type="entry name" value="TOPRIM_dom"/>
</dbReference>
<dbReference type="EMBL" id="CAKLDM010000002">
    <property type="protein sequence ID" value="CAH0539211.1"/>
    <property type="molecule type" value="Genomic_DNA"/>
</dbReference>
<comment type="similarity">
    <text evidence="2 8">Belongs to the type IA topoisomerase family.</text>
</comment>
<dbReference type="Pfam" id="PF01751">
    <property type="entry name" value="Toprim"/>
    <property type="match status" value="1"/>
</dbReference>
<evidence type="ECO:0000256" key="8">
    <source>
        <dbReference type="HAMAP-Rule" id="MF_00953"/>
    </source>
</evidence>
<feature type="binding site" evidence="8">
    <location>
        <position position="8"/>
    </location>
    <ligand>
        <name>Mg(2+)</name>
        <dbReference type="ChEBI" id="CHEBI:18420"/>
        <label>1</label>
        <note>catalytic</note>
    </ligand>
</feature>
<dbReference type="HAMAP" id="MF_00953">
    <property type="entry name" value="Topoisom_3_prok"/>
    <property type="match status" value="1"/>
</dbReference>
<dbReference type="InterPro" id="IPR023405">
    <property type="entry name" value="Topo_IA_core_domain"/>
</dbReference>
<dbReference type="InterPro" id="IPR000380">
    <property type="entry name" value="Topo_IA"/>
</dbReference>
<evidence type="ECO:0000256" key="6">
    <source>
        <dbReference type="ARBA" id="ARBA00023125"/>
    </source>
</evidence>
<dbReference type="PANTHER" id="PTHR11390">
    <property type="entry name" value="PROKARYOTIC DNA TOPOISOMERASE"/>
    <property type="match status" value="1"/>
</dbReference>
<dbReference type="SMART" id="SM00436">
    <property type="entry name" value="TOP1Bc"/>
    <property type="match status" value="1"/>
</dbReference>
<dbReference type="PROSITE" id="PS00396">
    <property type="entry name" value="TOPO_IA_1"/>
    <property type="match status" value="1"/>
</dbReference>
<dbReference type="InterPro" id="IPR003602">
    <property type="entry name" value="Topo_IA_DNA-bd_dom"/>
</dbReference>
<evidence type="ECO:0000313" key="13">
    <source>
        <dbReference type="Proteomes" id="UP000838748"/>
    </source>
</evidence>
<accession>A0ABN8E282</accession>
<dbReference type="SMART" id="SM00437">
    <property type="entry name" value="TOP1Ac"/>
    <property type="match status" value="1"/>
</dbReference>
<dbReference type="Gene3D" id="3.40.50.140">
    <property type="match status" value="1"/>
</dbReference>
<dbReference type="CDD" id="cd00186">
    <property type="entry name" value="TOP1Ac"/>
    <property type="match status" value="1"/>
</dbReference>
<feature type="active site" description="O-(5'-phospho-DNA)-tyrosine intermediate" evidence="8">
    <location>
        <position position="332"/>
    </location>
</feature>
<dbReference type="PROSITE" id="PS50880">
    <property type="entry name" value="TOPRIM"/>
    <property type="match status" value="1"/>
</dbReference>
<dbReference type="NCBIfam" id="NF005829">
    <property type="entry name" value="PRK07726.1"/>
    <property type="match status" value="1"/>
</dbReference>
<dbReference type="SUPFAM" id="SSF56712">
    <property type="entry name" value="Prokaryotic type I DNA topoisomerase"/>
    <property type="match status" value="1"/>
</dbReference>
<evidence type="ECO:0000256" key="3">
    <source>
        <dbReference type="ARBA" id="ARBA00022723"/>
    </source>
</evidence>
<name>A0ABN8E282_9VIBR</name>
<feature type="domain" description="Toprim" evidence="10">
    <location>
        <begin position="2"/>
        <end position="135"/>
    </location>
</feature>
<protein>
    <recommendedName>
        <fullName evidence="8">DNA topoisomerase 3</fullName>
        <ecNumber evidence="8">5.6.2.1</ecNumber>
    </recommendedName>
    <alternativeName>
        <fullName evidence="8">DNA topoisomerase III</fullName>
    </alternativeName>
</protein>
<feature type="site" description="Interaction with DNA" evidence="8">
    <location>
        <position position="62"/>
    </location>
</feature>
<dbReference type="Gene3D" id="1.10.290.10">
    <property type="entry name" value="Topoisomerase I, domain 4"/>
    <property type="match status" value="1"/>
</dbReference>
<dbReference type="InterPro" id="IPR013825">
    <property type="entry name" value="Topo_IA_cen_sub2"/>
</dbReference>
<dbReference type="InterPro" id="IPR023406">
    <property type="entry name" value="Topo_IA_AS"/>
</dbReference>
<dbReference type="CDD" id="cd03362">
    <property type="entry name" value="TOPRIM_TopoIA_TopoIII"/>
    <property type="match status" value="1"/>
</dbReference>
<feature type="compositionally biased region" description="Basic residues" evidence="9">
    <location>
        <begin position="630"/>
        <end position="643"/>
    </location>
</feature>
<dbReference type="Gene3D" id="1.10.460.10">
    <property type="entry name" value="Topoisomerase I, domain 2"/>
    <property type="match status" value="1"/>
</dbReference>
<dbReference type="Proteomes" id="UP000838748">
    <property type="component" value="Unassembled WGS sequence"/>
</dbReference>
<dbReference type="InterPro" id="IPR003601">
    <property type="entry name" value="Topo_IA_2"/>
</dbReference>
<comment type="caution">
    <text evidence="12">The sequence shown here is derived from an EMBL/GenBank/DDBJ whole genome shotgun (WGS) entry which is preliminary data.</text>
</comment>